<proteinExistence type="predicted"/>
<dbReference type="HOGENOM" id="CLU_120203_0_0_1"/>
<dbReference type="Proteomes" id="UP000006591">
    <property type="component" value="Chromosome 10"/>
</dbReference>
<organism evidence="2">
    <name type="scientific">Oryza nivara</name>
    <name type="common">Indian wild rice</name>
    <name type="synonym">Oryza sativa f. spontanea</name>
    <dbReference type="NCBI Taxonomy" id="4536"/>
    <lineage>
        <taxon>Eukaryota</taxon>
        <taxon>Viridiplantae</taxon>
        <taxon>Streptophyta</taxon>
        <taxon>Embryophyta</taxon>
        <taxon>Tracheophyta</taxon>
        <taxon>Spermatophyta</taxon>
        <taxon>Magnoliopsida</taxon>
        <taxon>Liliopsida</taxon>
        <taxon>Poales</taxon>
        <taxon>Poaceae</taxon>
        <taxon>BOP clade</taxon>
        <taxon>Oryzoideae</taxon>
        <taxon>Oryzeae</taxon>
        <taxon>Oryzinae</taxon>
        <taxon>Oryza</taxon>
    </lineage>
</organism>
<feature type="compositionally biased region" description="Low complexity" evidence="1">
    <location>
        <begin position="112"/>
        <end position="123"/>
    </location>
</feature>
<evidence type="ECO:0000256" key="1">
    <source>
        <dbReference type="SAM" id="MobiDB-lite"/>
    </source>
</evidence>
<reference evidence="2" key="1">
    <citation type="submission" date="2015-04" db="UniProtKB">
        <authorList>
            <consortium name="EnsemblPlants"/>
        </authorList>
    </citation>
    <scope>IDENTIFICATION</scope>
    <source>
        <strain evidence="2">SL10</strain>
    </source>
</reference>
<accession>A0A0E0IQC8</accession>
<protein>
    <submittedName>
        <fullName evidence="2">Uncharacterized protein</fullName>
    </submittedName>
</protein>
<dbReference type="AlphaFoldDB" id="A0A0E0IQC8"/>
<feature type="compositionally biased region" description="Basic and acidic residues" evidence="1">
    <location>
        <begin position="96"/>
        <end position="109"/>
    </location>
</feature>
<sequence>MAFINAPLWPVSISLPGALLPPLRPIKGSPNPLLSPHTLPVLLSLSTAAALFSSYAAAVAQLRPPLAGGRNLLGARRRRHLLRRFLLLPVHSSVEYKDHGNDDNTDDPKLLVVSPSSPASPSSSRRRVRSVRTVTSSPFPPPRRWPSPASRQFLVPLLPGCACAPVRRELPSCARLTMDRAAGKWDPLVDPVHVYA</sequence>
<reference evidence="2" key="2">
    <citation type="submission" date="2018-04" db="EMBL/GenBank/DDBJ databases">
        <title>OnivRS2 (Oryza nivara Reference Sequence Version 2).</title>
        <authorList>
            <person name="Zhang J."/>
            <person name="Kudrna D."/>
            <person name="Lee S."/>
            <person name="Talag J."/>
            <person name="Rajasekar S."/>
            <person name="Welchert J."/>
            <person name="Hsing Y.-I."/>
            <person name="Wing R.A."/>
        </authorList>
    </citation>
    <scope>NUCLEOTIDE SEQUENCE [LARGE SCALE GENOMIC DNA]</scope>
</reference>
<name>A0A0E0IQC8_ORYNI</name>
<dbReference type="EnsemblPlants" id="ONIVA10G04600.1">
    <property type="protein sequence ID" value="ONIVA10G04600.1"/>
    <property type="gene ID" value="ONIVA10G04600"/>
</dbReference>
<keyword evidence="3" id="KW-1185">Reference proteome</keyword>
<evidence type="ECO:0000313" key="2">
    <source>
        <dbReference type="EnsemblPlants" id="ONIVA10G04600.1"/>
    </source>
</evidence>
<dbReference type="Gramene" id="ONIVA10G04600.1">
    <property type="protein sequence ID" value="ONIVA10G04600.1"/>
    <property type="gene ID" value="ONIVA10G04600"/>
</dbReference>
<feature type="region of interest" description="Disordered" evidence="1">
    <location>
        <begin position="96"/>
        <end position="145"/>
    </location>
</feature>
<evidence type="ECO:0000313" key="3">
    <source>
        <dbReference type="Proteomes" id="UP000006591"/>
    </source>
</evidence>